<dbReference type="Gene3D" id="3.40.50.720">
    <property type="entry name" value="NAD(P)-binding Rossmann-like Domain"/>
    <property type="match status" value="1"/>
</dbReference>
<protein>
    <recommendedName>
        <fullName evidence="6">NAD(P)-binding protein</fullName>
    </recommendedName>
</protein>
<comment type="similarity">
    <text evidence="1">Belongs to the short-chain dehydrogenases/reductases (SDR) family.</text>
</comment>
<gene>
    <name evidence="4" type="ORF">K504DRAFT_355503</name>
</gene>
<proteinExistence type="inferred from homology"/>
<organism evidence="4 5">
    <name type="scientific">Pleomassaria siparia CBS 279.74</name>
    <dbReference type="NCBI Taxonomy" id="1314801"/>
    <lineage>
        <taxon>Eukaryota</taxon>
        <taxon>Fungi</taxon>
        <taxon>Dikarya</taxon>
        <taxon>Ascomycota</taxon>
        <taxon>Pezizomycotina</taxon>
        <taxon>Dothideomycetes</taxon>
        <taxon>Pleosporomycetidae</taxon>
        <taxon>Pleosporales</taxon>
        <taxon>Pleomassariaceae</taxon>
        <taxon>Pleomassaria</taxon>
    </lineage>
</organism>
<evidence type="ECO:0000256" key="2">
    <source>
        <dbReference type="ARBA" id="ARBA00022857"/>
    </source>
</evidence>
<accession>A0A6G1KRE4</accession>
<keyword evidence="3" id="KW-0560">Oxidoreductase</keyword>
<evidence type="ECO:0000256" key="3">
    <source>
        <dbReference type="ARBA" id="ARBA00023002"/>
    </source>
</evidence>
<dbReference type="PANTHER" id="PTHR43618:SF18">
    <property type="entry name" value="SHORT CHAIN DEHYDROGENASE_REDUCTASE FAMILY (AFU_ORTHOLOGUE AFUA_5G12480)"/>
    <property type="match status" value="1"/>
</dbReference>
<evidence type="ECO:0000313" key="5">
    <source>
        <dbReference type="Proteomes" id="UP000799428"/>
    </source>
</evidence>
<sequence>VEEFTETYAVNATGVYYTTMAFLSLLDPGEKMGKMLPDWRSQVVAMSSITRFSRLNGASFACNTSKAAVTHVMKMLVTAFVSYRIRYNVLAPGIFPSDLARGIIDKL</sequence>
<evidence type="ECO:0000313" key="4">
    <source>
        <dbReference type="EMBL" id="KAF2715380.1"/>
    </source>
</evidence>
<dbReference type="SUPFAM" id="SSF51735">
    <property type="entry name" value="NAD(P)-binding Rossmann-fold domains"/>
    <property type="match status" value="1"/>
</dbReference>
<reference evidence="4" key="1">
    <citation type="journal article" date="2020" name="Stud. Mycol.">
        <title>101 Dothideomycetes genomes: a test case for predicting lifestyles and emergence of pathogens.</title>
        <authorList>
            <person name="Haridas S."/>
            <person name="Albert R."/>
            <person name="Binder M."/>
            <person name="Bloem J."/>
            <person name="Labutti K."/>
            <person name="Salamov A."/>
            <person name="Andreopoulos B."/>
            <person name="Baker S."/>
            <person name="Barry K."/>
            <person name="Bills G."/>
            <person name="Bluhm B."/>
            <person name="Cannon C."/>
            <person name="Castanera R."/>
            <person name="Culley D."/>
            <person name="Daum C."/>
            <person name="Ezra D."/>
            <person name="Gonzalez J."/>
            <person name="Henrissat B."/>
            <person name="Kuo A."/>
            <person name="Liang C."/>
            <person name="Lipzen A."/>
            <person name="Lutzoni F."/>
            <person name="Magnuson J."/>
            <person name="Mondo S."/>
            <person name="Nolan M."/>
            <person name="Ohm R."/>
            <person name="Pangilinan J."/>
            <person name="Park H.-J."/>
            <person name="Ramirez L."/>
            <person name="Alfaro M."/>
            <person name="Sun H."/>
            <person name="Tritt A."/>
            <person name="Yoshinaga Y."/>
            <person name="Zwiers L.-H."/>
            <person name="Turgeon B."/>
            <person name="Goodwin S."/>
            <person name="Spatafora J."/>
            <person name="Crous P."/>
            <person name="Grigoriev I."/>
        </authorList>
    </citation>
    <scope>NUCLEOTIDE SEQUENCE</scope>
    <source>
        <strain evidence="4">CBS 279.74</strain>
    </source>
</reference>
<dbReference type="InterPro" id="IPR036291">
    <property type="entry name" value="NAD(P)-bd_dom_sf"/>
</dbReference>
<keyword evidence="2" id="KW-0521">NADP</keyword>
<dbReference type="EMBL" id="MU005764">
    <property type="protein sequence ID" value="KAF2715380.1"/>
    <property type="molecule type" value="Genomic_DNA"/>
</dbReference>
<dbReference type="PANTHER" id="PTHR43618">
    <property type="entry name" value="7-ALPHA-HYDROXYSTEROID DEHYDROGENASE"/>
    <property type="match status" value="1"/>
</dbReference>
<evidence type="ECO:0000256" key="1">
    <source>
        <dbReference type="ARBA" id="ARBA00006484"/>
    </source>
</evidence>
<dbReference type="InterPro" id="IPR052178">
    <property type="entry name" value="Sec_Metab_Biosynth_SDR"/>
</dbReference>
<dbReference type="AlphaFoldDB" id="A0A6G1KRE4"/>
<evidence type="ECO:0008006" key="6">
    <source>
        <dbReference type="Google" id="ProtNLM"/>
    </source>
</evidence>
<feature type="non-terminal residue" evidence="4">
    <location>
        <position position="1"/>
    </location>
</feature>
<feature type="non-terminal residue" evidence="4">
    <location>
        <position position="107"/>
    </location>
</feature>
<dbReference type="Pfam" id="PF13561">
    <property type="entry name" value="adh_short_C2"/>
    <property type="match status" value="1"/>
</dbReference>
<dbReference type="OrthoDB" id="2898618at2759"/>
<dbReference type="Proteomes" id="UP000799428">
    <property type="component" value="Unassembled WGS sequence"/>
</dbReference>
<name>A0A6G1KRE4_9PLEO</name>
<dbReference type="GO" id="GO:0016491">
    <property type="term" value="F:oxidoreductase activity"/>
    <property type="evidence" value="ECO:0007669"/>
    <property type="project" value="UniProtKB-KW"/>
</dbReference>
<keyword evidence="5" id="KW-1185">Reference proteome</keyword>
<dbReference type="InterPro" id="IPR002347">
    <property type="entry name" value="SDR_fam"/>
</dbReference>